<evidence type="ECO:0000256" key="2">
    <source>
        <dbReference type="SAM" id="MobiDB-lite"/>
    </source>
</evidence>
<feature type="region of interest" description="Disordered" evidence="2">
    <location>
        <begin position="68"/>
        <end position="105"/>
    </location>
</feature>
<organism evidence="3 4">
    <name type="scientific">Marssonina brunnea f. sp. multigermtubi (strain MB_m1)</name>
    <name type="common">Marssonina leaf spot fungus</name>
    <dbReference type="NCBI Taxonomy" id="1072389"/>
    <lineage>
        <taxon>Eukaryota</taxon>
        <taxon>Fungi</taxon>
        <taxon>Dikarya</taxon>
        <taxon>Ascomycota</taxon>
        <taxon>Pezizomycotina</taxon>
        <taxon>Leotiomycetes</taxon>
        <taxon>Helotiales</taxon>
        <taxon>Drepanopezizaceae</taxon>
        <taxon>Drepanopeziza</taxon>
    </lineage>
</organism>
<dbReference type="GeneID" id="18759750"/>
<dbReference type="OrthoDB" id="5376140at2759"/>
<feature type="compositionally biased region" description="Basic and acidic residues" evidence="2">
    <location>
        <begin position="1098"/>
        <end position="1109"/>
    </location>
</feature>
<name>K1XBE4_MARBU</name>
<protein>
    <submittedName>
        <fullName evidence="3">Uncharacterized protein</fullName>
    </submittedName>
</protein>
<reference evidence="3 4" key="1">
    <citation type="journal article" date="2012" name="BMC Genomics">
        <title>Sequencing the genome of Marssonina brunnea reveals fungus-poplar co-evolution.</title>
        <authorList>
            <person name="Zhu S."/>
            <person name="Cao Y.-Z."/>
            <person name="Jiang C."/>
            <person name="Tan B.-Y."/>
            <person name="Wang Z."/>
            <person name="Feng S."/>
            <person name="Zhang L."/>
            <person name="Su X.-H."/>
            <person name="Brejova B."/>
            <person name="Vinar T."/>
            <person name="Xu M."/>
            <person name="Wang M.-X."/>
            <person name="Zhang S.-G."/>
            <person name="Huang M.-R."/>
            <person name="Wu R."/>
            <person name="Zhou Y."/>
        </authorList>
    </citation>
    <scope>NUCLEOTIDE SEQUENCE [LARGE SCALE GENOMIC DNA]</scope>
    <source>
        <strain evidence="3 4">MB_m1</strain>
    </source>
</reference>
<feature type="compositionally biased region" description="Basic residues" evidence="2">
    <location>
        <begin position="1114"/>
        <end position="1124"/>
    </location>
</feature>
<feature type="compositionally biased region" description="Low complexity" evidence="2">
    <location>
        <begin position="76"/>
        <end position="91"/>
    </location>
</feature>
<proteinExistence type="predicted"/>
<feature type="region of interest" description="Disordered" evidence="2">
    <location>
        <begin position="1098"/>
        <end position="1137"/>
    </location>
</feature>
<dbReference type="EMBL" id="JH921434">
    <property type="protein sequence ID" value="EKD18043.1"/>
    <property type="molecule type" value="Genomic_DNA"/>
</dbReference>
<feature type="region of interest" description="Disordered" evidence="2">
    <location>
        <begin position="971"/>
        <end position="1003"/>
    </location>
</feature>
<evidence type="ECO:0000256" key="1">
    <source>
        <dbReference type="SAM" id="Coils"/>
    </source>
</evidence>
<evidence type="ECO:0000313" key="3">
    <source>
        <dbReference type="EMBL" id="EKD18043.1"/>
    </source>
</evidence>
<dbReference type="HOGENOM" id="CLU_278240_0_0_1"/>
<keyword evidence="1" id="KW-0175">Coiled coil</keyword>
<dbReference type="eggNOG" id="ENOG502SKW0">
    <property type="taxonomic scope" value="Eukaryota"/>
</dbReference>
<dbReference type="KEGG" id="mbe:MBM_03815"/>
<feature type="compositionally biased region" description="Polar residues" evidence="2">
    <location>
        <begin position="971"/>
        <end position="984"/>
    </location>
</feature>
<dbReference type="Proteomes" id="UP000006753">
    <property type="component" value="Unassembled WGS sequence"/>
</dbReference>
<evidence type="ECO:0000313" key="4">
    <source>
        <dbReference type="Proteomes" id="UP000006753"/>
    </source>
</evidence>
<accession>K1XBE4</accession>
<dbReference type="InParanoid" id="K1XBE4"/>
<dbReference type="AlphaFoldDB" id="K1XBE4"/>
<sequence length="1137" mass="128319">MGISLQLVWLAWKRTFGRKEVTCELASTSTQEIEDGWEKARLVALAHSEESENDLLINERLGMAKQSKNLRRGHRTIPSPSASISVTSTSTHLKMDYDDSEAEPEFDTRNEAYEDRDTIKKSRQALGLTRNYVPTWTGRDAFRELFQNWMDGMIEAQGLDQGSIKIVFKKGDDEWVATAHPPGSEKMIGFIRFLEKKGTLELSNFGARLQRKALDLGVSSKRTKNNLAGTHGEGFKVASLVLVRKGYQVRYESSKAYWNFGLGGKDKSHLYCHISPMKDSQLTKRMLANTKQFYEKKPRGLISNIWEDVCVKIGKVYSKKGLAIDNATFMEWIKVSFVLCPPTRQFKTPDGDLVLDKPFGGRLYLKGLYIGGSASSKVLKFGYNLSSGQINRDRQILTNSSEEATSFARMWGHVIREGNQEALKEYTKMLLEDDEKHWADVNFAKDFITKPVAAQIWTHLLTLYPQRDVFFYRKQDNKDFHAIKKHLPKEPISLPTCVWDTLRKYHIVRTPEEYRHDLLHNAPGSSVEETPYSAGVKRALSAALALDERTKDLKVIFKQASKSGVELLLDENDLLISDTYLDFAASHRTISCYLWECAINPPDFPCDHIIVGLYETILHDLKKGGQPLLQKSFESNISLRQKLDVNLRQMPRIVELVPGKSTGELMVSWTDLESNMISRLHGLDMMYKATLHKRSICSDKQFDLIFQTEGATIDNMDFRDRRGVALCGCPFAIVSQKGNGVVFPGLDSNEEYFPMVSRYIDQAFYGVPPVAILPTAKDVADLKSEVNPAHIPIKAPADGHINLSGINAVEFAHRYFDEGIGFDITSNHTGDAQTGQVETKIIPEAGVQDIIKPLDLEVEKLKTHVKELSTTLQTQKRELNSTSQHLQSKEQELVLALETLENKEMELRQAKAESEAEVQRLLSLVEDLRGENQQLYENEADSKTETAELTTKIQNLHAEIELLRGDKLPTEVQNSEPESQQSRAQPEAHPVDGNPTDLQNQAQEVKQDTEITPALHTEIQGLKTSHNSLQAELAQIRNERKLMIGTLETLSNIMQGALRLPTRENMVPLLQNVLDIMQTMINSGPRVAPASKQVVAAIKRERQSDEGHPSRSNRLPKKQRTRTPIKHEASIDLTDSS</sequence>
<feature type="coiled-coil region" evidence="1">
    <location>
        <begin position="858"/>
        <end position="945"/>
    </location>
</feature>
<gene>
    <name evidence="3" type="ORF">MBM_03815</name>
</gene>
<keyword evidence="4" id="KW-1185">Reference proteome</keyword>